<dbReference type="OrthoDB" id="3437257at2759"/>
<protein>
    <recommendedName>
        <fullName evidence="1">2EXR domain-containing protein</fullName>
    </recommendedName>
</protein>
<dbReference type="AlphaFoldDB" id="A0A8H4R8G1"/>
<dbReference type="PANTHER" id="PTHR35910:SF6">
    <property type="entry name" value="2EXR DOMAIN-CONTAINING PROTEIN"/>
    <property type="match status" value="1"/>
</dbReference>
<accession>A0A8H4R8G1</accession>
<organism evidence="2 3">
    <name type="scientific">Cudoniella acicularis</name>
    <dbReference type="NCBI Taxonomy" id="354080"/>
    <lineage>
        <taxon>Eukaryota</taxon>
        <taxon>Fungi</taxon>
        <taxon>Dikarya</taxon>
        <taxon>Ascomycota</taxon>
        <taxon>Pezizomycotina</taxon>
        <taxon>Leotiomycetes</taxon>
        <taxon>Helotiales</taxon>
        <taxon>Tricladiaceae</taxon>
        <taxon>Cudoniella</taxon>
    </lineage>
</organism>
<evidence type="ECO:0000259" key="1">
    <source>
        <dbReference type="Pfam" id="PF20150"/>
    </source>
</evidence>
<dbReference type="InterPro" id="IPR045518">
    <property type="entry name" value="2EXR"/>
</dbReference>
<dbReference type="EMBL" id="JAAMPI010001776">
    <property type="protein sequence ID" value="KAF4624085.1"/>
    <property type="molecule type" value="Genomic_DNA"/>
</dbReference>
<dbReference type="PANTHER" id="PTHR35910">
    <property type="entry name" value="2EXR DOMAIN-CONTAINING PROTEIN"/>
    <property type="match status" value="1"/>
</dbReference>
<comment type="caution">
    <text evidence="2">The sequence shown here is derived from an EMBL/GenBank/DDBJ whole genome shotgun (WGS) entry which is preliminary data.</text>
</comment>
<dbReference type="Pfam" id="PF20150">
    <property type="entry name" value="2EXR"/>
    <property type="match status" value="1"/>
</dbReference>
<dbReference type="Proteomes" id="UP000566819">
    <property type="component" value="Unassembled WGS sequence"/>
</dbReference>
<sequence length="328" mass="38010">MVAALSTPDPSPTNTKCTSFALFPALPVEIRRLIWEAAAPRIVSVEYRNTPTRKHHLRHVDTYVQYSDPISFAESNSPLPQLFYTCRESLEVRSRLYKRQFPTLGFPATTLFNFEIDTLLLGGYLFTYRSFLAMSYVSLEERAKVQNLALHASDNLFRDFHPGEAVLTLQEAYGRRICEVLRLFPNVGKLTIIFKNYTQTRVIRRAARAFPKSEIIFVNPVDLIRRRFMFSHPEYHVLHDGDELPPKEFWDFKGINGADFEATRVAWCLEHKEKLPNPILEHKISMTRAVKTEFDALQQAYESENSCRCYNMGKEREGYPAASHMDWS</sequence>
<name>A0A8H4R8G1_9HELO</name>
<evidence type="ECO:0000313" key="2">
    <source>
        <dbReference type="EMBL" id="KAF4624085.1"/>
    </source>
</evidence>
<keyword evidence="3" id="KW-1185">Reference proteome</keyword>
<evidence type="ECO:0000313" key="3">
    <source>
        <dbReference type="Proteomes" id="UP000566819"/>
    </source>
</evidence>
<gene>
    <name evidence="2" type="ORF">G7Y89_g14090</name>
</gene>
<feature type="domain" description="2EXR" evidence="1">
    <location>
        <begin position="20"/>
        <end position="119"/>
    </location>
</feature>
<proteinExistence type="predicted"/>
<reference evidence="2 3" key="1">
    <citation type="submission" date="2020-03" db="EMBL/GenBank/DDBJ databases">
        <title>Draft Genome Sequence of Cudoniella acicularis.</title>
        <authorList>
            <person name="Buettner E."/>
            <person name="Kellner H."/>
        </authorList>
    </citation>
    <scope>NUCLEOTIDE SEQUENCE [LARGE SCALE GENOMIC DNA]</scope>
    <source>
        <strain evidence="2 3">DSM 108380</strain>
    </source>
</reference>